<organism evidence="2 3">
    <name type="scientific">Gossypium arboreum</name>
    <name type="common">Tree cotton</name>
    <name type="synonym">Gossypium nanking</name>
    <dbReference type="NCBI Taxonomy" id="29729"/>
    <lineage>
        <taxon>Eukaryota</taxon>
        <taxon>Viridiplantae</taxon>
        <taxon>Streptophyta</taxon>
        <taxon>Embryophyta</taxon>
        <taxon>Tracheophyta</taxon>
        <taxon>Spermatophyta</taxon>
        <taxon>Magnoliopsida</taxon>
        <taxon>eudicotyledons</taxon>
        <taxon>Gunneridae</taxon>
        <taxon>Pentapetalae</taxon>
        <taxon>rosids</taxon>
        <taxon>malvids</taxon>
        <taxon>Malvales</taxon>
        <taxon>Malvaceae</taxon>
        <taxon>Malvoideae</taxon>
        <taxon>Gossypium</taxon>
    </lineage>
</organism>
<sequence length="177" mass="20937">MDEKFLKSLETRKYDLKSCELPISSYRDLGPGYGEFIPYILAGTGGFQEHKQLNWLNLFISTKLLEFSNRFKKLGETLDESTKEITNKIKLKEKENDMEGIKEEMAKLPENLARMLSNIDDKTHRIEHMECSMEENMYKINKNQIKIMEELRDLKREIKELKEDVKEVKIKISAKER</sequence>
<proteinExistence type="predicted"/>
<reference evidence="2 3" key="1">
    <citation type="submission" date="2023-03" db="EMBL/GenBank/DDBJ databases">
        <title>WGS of Gossypium arboreum.</title>
        <authorList>
            <person name="Yu D."/>
        </authorList>
    </citation>
    <scope>NUCLEOTIDE SEQUENCE [LARGE SCALE GENOMIC DNA]</scope>
    <source>
        <tissue evidence="2">Leaf</tissue>
    </source>
</reference>
<feature type="coiled-coil region" evidence="1">
    <location>
        <begin position="144"/>
        <end position="171"/>
    </location>
</feature>
<evidence type="ECO:0000256" key="1">
    <source>
        <dbReference type="SAM" id="Coils"/>
    </source>
</evidence>
<evidence type="ECO:0000313" key="3">
    <source>
        <dbReference type="Proteomes" id="UP001358586"/>
    </source>
</evidence>
<evidence type="ECO:0000313" key="2">
    <source>
        <dbReference type="EMBL" id="KAK5787189.1"/>
    </source>
</evidence>
<keyword evidence="1" id="KW-0175">Coiled coil</keyword>
<protein>
    <submittedName>
        <fullName evidence="2">Uncharacterized protein</fullName>
    </submittedName>
</protein>
<keyword evidence="3" id="KW-1185">Reference proteome</keyword>
<comment type="caution">
    <text evidence="2">The sequence shown here is derived from an EMBL/GenBank/DDBJ whole genome shotgun (WGS) entry which is preliminary data.</text>
</comment>
<gene>
    <name evidence="2" type="ORF">PVK06_041842</name>
</gene>
<dbReference type="Proteomes" id="UP001358586">
    <property type="component" value="Chromosome 11"/>
</dbReference>
<dbReference type="EMBL" id="JARKNE010000011">
    <property type="protein sequence ID" value="KAK5787189.1"/>
    <property type="molecule type" value="Genomic_DNA"/>
</dbReference>
<accession>A0ABR0N9E9</accession>
<name>A0ABR0N9E9_GOSAR</name>